<dbReference type="PANTHER" id="PTHR21539">
    <property type="entry name" value="SAGA-ASSOCIATED FACTOR 29"/>
    <property type="match status" value="1"/>
</dbReference>
<dbReference type="STRING" id="329885.A0A4U0UIP5"/>
<feature type="compositionally biased region" description="Polar residues" evidence="2">
    <location>
        <begin position="209"/>
        <end position="220"/>
    </location>
</feature>
<feature type="compositionally biased region" description="Pro residues" evidence="2">
    <location>
        <begin position="1713"/>
        <end position="1723"/>
    </location>
</feature>
<name>A0A4U0UIP5_9PEZI</name>
<sequence>MSSRNRARGSSNQDADEERRLWKEILDRSREVDVMVARSNTIGQEIIELETQIATLIEADSSTSTLDDKLEKLYRENVKICEEVQHHLEGQSNGTNLLDSINILAGLRGASEESLAQTQASQSQRVASGKGARPRKGGPKPGLATPAISTTEISHEELSAAPSPRIHISTAGRLSAAKDGKASVSSRANSVAATRETSVKIEQDGAESVASSTDAPSVSVANGPASGSKGSVTSLAGRPTNRLVLRMGEIVFCRHDFKNTHTSSTPGKPGTASDSLPEGEGILCRVTNVIGEGKQRRYEVQDADTSGDPLPPPQRASVSQLIQIPASNKGLSGLEKGKSVLAQYPDTTTFYKAEVFEAWKMVKMSAESEPGLVRLNFQDDEQSRELLHNSIPQAGYKYTAQSTPTSVARSDGVMGEDFWRPRGEEGYFPNATIGSSDVLRHDTGGSEQSQEAGNTGSTPQDESSNASPGIGKPNAAPETSKDDCTPHDSVEEAQSTEQAPGFWGTLLDSLARAVDAMSVLSPETVAQDDAGSITIKGPFLAAPDEDGGLAGIFTRAIDDMIIASPGGFLLGEVDKERCVSPLALESRVTEGNEADENDGRKTEAGTIVPAGCESNVGKIYTQVYDTSQTSTTEPGPPVLVSIEQDDWTLVSRTSSAENFEYECRDALSLQGGTTDEEGDDDADASPASLNLRDTSISVEPARVCIDSERENVGLGVAKLSPTRSAEFDYCIMPARLPTEPDPHNFLVLPSLLNFLQPLQIPSCHHDMWADPFPPFPPREEMPPEDFQLSFKPTRPSVRGADQDLMAHLEESYHATGLLIGLRPDRGPPLSQRLRKVLWHLDDARKNKLILAAKNLGLWSLYDQLRAFDAADEVYREEFQRQLRRRTWHGRDRDATLRPSRRRVSAGEYLVEARSELQAQLLLRAQRRQRHGSNPYYQERGRPHPGEGSTRRRQSIEACSEDGNALPEHSAAEPLPSRPVSEHSQNGTDRHSFDPRGKVIRRMDGLIRETIAVVPGRSASVTLPPDRSLFEPVQSEPVITADKGVQDGTEAQQTIVTDVASVLEPFDFMFETDTPIEQSAAQHEDSGVPDMLQSESSLHDELFEADTTAEHPPDILQQDFQLFDPTFVKDADMEEAFSPHQAQSEHGVPHPEEELHDAVFGPDESGSSAGATDQTASTSLISQPISEPYGDFQTDVREEAASAARPVANASDIQQPTGAASDAVSVMTSSSNSSQRSRHKRLGALDFTLNTSDSSWRLGRTHSRASVEVSGIQAVLNWANQEASASPEREEPPKETRPFVGSPPKALSPTSKPHRVKQSFEGFSDDVTSASSTDGRGRRRSSTADDDLGPSPTDRRGKRRSSMIESLPYSTLKPPADENLDPDPRRTLFDADLTSPTEDDLEVIRRASRSLSRVARDVRRASNKRTASRVRAALPPELRMTSWNGGASNGSERGKDTRRDSRRKSSEEDDTVISARSEDSKAMTKSDLEKFERDEGNMADDEETVMRPGKLHGRRRSVDSPKAKNGDGISGLKLKAVTIDTLQSSDDQALLEEEIAWQQTIQQQLRAEGMSDLGEPVAVKQQALEEQRLQMTASPLTFHDMASRSASASPGVEQHSPHKSAPEQQPSHEPEHMASEITISNELDTLTAPPAKQQRYDFNRLARKIQASNTTGNSASAAPSFTPSPLPISPLDNPHPAAPHPQAEAIDQTFSTPDPSPAPPIPPRSPRRPTKVKDHTNPYPAGNELEESIRQHEMESAVAREQQQQQQQQGTFQCVSLSLSGGTSGGIGAGGAGGRSGGVAETAPRGVRAHEYEFGVLLEGLDDLEVLVGNSRGKRKGDGRLPRAEWRESRGCWVLFSVGQLEGLVRSAEVQGRESGRGAGGIGADGDGDGVAIGTVKYLGKLMRRVQEGVAEEDIVMLKRGMSSDIQHDREYERETFADTPGPAATTTTTTTEEEFPDVKAIIRGVGVVINSLDDITTLLRSSALLRRRGTAPDAQTSRRKAAGIWRIHFLEDLHALVALWEGQHRGVGAGSVGVVGAKGRLVLSSWEAVMSVVWAAKQEMRVERERERAREKAEAEGRWRRLVESHRPELHTPTSPGQQMEFRAPPPPTPRLAPAVTFGELLRGAKAHTSDVREAVMPESPRLHDNLEFDDSDDMDNDANDLTQEWKDLTAQIAAEEEEEDTVAMRAKPRSPPRRTPGPEYDATSEDPTITTAEATRARRLSEERKAEIEREVQARRKMKEETAAPVKEKPKREERERKIEKEITDYMASDEPRWGLHNLAHEAAFPPQPQATRDQAKVEQYLREWCEDGGEALVPMLDQSGMRWRGYRREMEGMLLELAVRNEGRLEQYQAACEAEGGSIQYGPRSGIPMRLTYQEHEKAMEKAQEAEAQACENAAMQLEIQASQMRMQAAVEQQRRNEEATEQEQVTTFPQSCHIARQQRAHHVRSLTAIYIGPPRLINNPSVAAHSRLYYSS</sequence>
<evidence type="ECO:0000313" key="4">
    <source>
        <dbReference type="EMBL" id="TKA35520.1"/>
    </source>
</evidence>
<feature type="region of interest" description="Disordered" evidence="2">
    <location>
        <begin position="2176"/>
        <end position="2257"/>
    </location>
</feature>
<feature type="region of interest" description="Disordered" evidence="2">
    <location>
        <begin position="258"/>
        <end position="278"/>
    </location>
</feature>
<feature type="compositionally biased region" description="Basic and acidic residues" evidence="2">
    <location>
        <begin position="479"/>
        <end position="490"/>
    </location>
</feature>
<feature type="compositionally biased region" description="Basic and acidic residues" evidence="2">
    <location>
        <begin position="1475"/>
        <end position="1495"/>
    </location>
</feature>
<feature type="compositionally biased region" description="Polar residues" evidence="2">
    <location>
        <begin position="1440"/>
        <end position="1450"/>
    </location>
</feature>
<feature type="compositionally biased region" description="Low complexity" evidence="2">
    <location>
        <begin position="1699"/>
        <end position="1712"/>
    </location>
</feature>
<feature type="compositionally biased region" description="Basic and acidic residues" evidence="2">
    <location>
        <begin position="1286"/>
        <end position="1296"/>
    </location>
</feature>
<feature type="region of interest" description="Disordered" evidence="2">
    <location>
        <begin position="1933"/>
        <end position="1952"/>
    </location>
</feature>
<evidence type="ECO:0000256" key="2">
    <source>
        <dbReference type="SAM" id="MobiDB-lite"/>
    </source>
</evidence>
<feature type="compositionally biased region" description="Polar residues" evidence="2">
    <location>
        <begin position="114"/>
        <end position="126"/>
    </location>
</feature>
<feature type="compositionally biased region" description="Basic and acidic residues" evidence="2">
    <location>
        <begin position="2216"/>
        <end position="2257"/>
    </location>
</feature>
<reference evidence="4 5" key="1">
    <citation type="submission" date="2017-03" db="EMBL/GenBank/DDBJ databases">
        <title>Genomes of endolithic fungi from Antarctica.</title>
        <authorList>
            <person name="Coleine C."/>
            <person name="Masonjones S."/>
            <person name="Stajich J.E."/>
        </authorList>
    </citation>
    <scope>NUCLEOTIDE SEQUENCE [LARGE SCALE GENOMIC DNA]</scope>
    <source>
        <strain evidence="4 5">CCFEE 5311</strain>
    </source>
</reference>
<organism evidence="4 5">
    <name type="scientific">Friedmanniomyces endolithicus</name>
    <dbReference type="NCBI Taxonomy" id="329885"/>
    <lineage>
        <taxon>Eukaryota</taxon>
        <taxon>Fungi</taxon>
        <taxon>Dikarya</taxon>
        <taxon>Ascomycota</taxon>
        <taxon>Pezizomycotina</taxon>
        <taxon>Dothideomycetes</taxon>
        <taxon>Dothideomycetidae</taxon>
        <taxon>Mycosphaerellales</taxon>
        <taxon>Teratosphaeriaceae</taxon>
        <taxon>Friedmanniomyces</taxon>
    </lineage>
</organism>
<feature type="compositionally biased region" description="Polar residues" evidence="2">
    <location>
        <begin position="445"/>
        <end position="467"/>
    </location>
</feature>
<feature type="region of interest" description="Disordered" evidence="2">
    <location>
        <begin position="1136"/>
        <end position="1238"/>
    </location>
</feature>
<feature type="compositionally biased region" description="Low complexity" evidence="2">
    <location>
        <begin position="1937"/>
        <end position="1950"/>
    </location>
</feature>
<feature type="region of interest" description="Disordered" evidence="2">
    <location>
        <begin position="114"/>
        <end position="146"/>
    </location>
</feature>
<feature type="compositionally biased region" description="Basic and acidic residues" evidence="2">
    <location>
        <begin position="1146"/>
        <end position="1156"/>
    </location>
</feature>
<feature type="compositionally biased region" description="Low complexity" evidence="2">
    <location>
        <begin position="182"/>
        <end position="193"/>
    </location>
</feature>
<evidence type="ECO:0000313" key="5">
    <source>
        <dbReference type="Proteomes" id="UP000310066"/>
    </source>
</evidence>
<comment type="caution">
    <text evidence="4">The sequence shown here is derived from an EMBL/GenBank/DDBJ whole genome shotgun (WGS) entry which is preliminary data.</text>
</comment>
<evidence type="ECO:0000259" key="3">
    <source>
        <dbReference type="PROSITE" id="PS51518"/>
    </source>
</evidence>
<feature type="region of interest" description="Disordered" evidence="2">
    <location>
        <begin position="1601"/>
        <end position="1630"/>
    </location>
</feature>
<accession>A0A4U0UIP5</accession>
<feature type="compositionally biased region" description="Low complexity" evidence="2">
    <location>
        <begin position="1667"/>
        <end position="1680"/>
    </location>
</feature>
<feature type="compositionally biased region" description="Low complexity" evidence="2">
    <location>
        <begin position="1200"/>
        <end position="1210"/>
    </location>
</feature>
<dbReference type="EMBL" id="NAJP01000068">
    <property type="protein sequence ID" value="TKA35520.1"/>
    <property type="molecule type" value="Genomic_DNA"/>
</dbReference>
<dbReference type="InterPro" id="IPR047288">
    <property type="entry name" value="Tudor_SGF29_rpt1"/>
</dbReference>
<dbReference type="Pfam" id="PF07039">
    <property type="entry name" value="SGF29_Tudor"/>
    <property type="match status" value="1"/>
</dbReference>
<feature type="region of interest" description="Disordered" evidence="2">
    <location>
        <begin position="928"/>
        <end position="997"/>
    </location>
</feature>
<dbReference type="Proteomes" id="UP000310066">
    <property type="component" value="Unassembled WGS sequence"/>
</dbReference>
<dbReference type="PANTHER" id="PTHR21539:SF0">
    <property type="entry name" value="SAGA-ASSOCIATED FACTOR 29"/>
    <property type="match status" value="1"/>
</dbReference>
<feature type="compositionally biased region" description="Basic and acidic residues" evidence="2">
    <location>
        <begin position="1515"/>
        <end position="1524"/>
    </location>
</feature>
<dbReference type="InterPro" id="IPR037802">
    <property type="entry name" value="SGF29"/>
</dbReference>
<feature type="compositionally biased region" description="Acidic residues" evidence="2">
    <location>
        <begin position="674"/>
        <end position="683"/>
    </location>
</feature>
<proteinExistence type="predicted"/>
<feature type="region of interest" description="Disordered" evidence="2">
    <location>
        <begin position="2086"/>
        <end position="2106"/>
    </location>
</feature>
<feature type="domain" description="SGF29 C-terminal" evidence="3">
    <location>
        <begin position="241"/>
        <end position="421"/>
    </location>
</feature>
<feature type="compositionally biased region" description="Basic and acidic residues" evidence="2">
    <location>
        <begin position="987"/>
        <end position="997"/>
    </location>
</feature>
<dbReference type="GO" id="GO:0000124">
    <property type="term" value="C:SAGA complex"/>
    <property type="evidence" value="ECO:0007669"/>
    <property type="project" value="InterPro"/>
</dbReference>
<feature type="compositionally biased region" description="Basic and acidic residues" evidence="2">
    <location>
        <begin position="1451"/>
        <end position="1465"/>
    </location>
</feature>
<evidence type="ECO:0000256" key="1">
    <source>
        <dbReference type="SAM" id="Coils"/>
    </source>
</evidence>
<feature type="compositionally biased region" description="Low complexity" evidence="2">
    <location>
        <begin position="1218"/>
        <end position="1234"/>
    </location>
</feature>
<feature type="region of interest" description="Disordered" evidence="2">
    <location>
        <begin position="1280"/>
        <end position="1525"/>
    </location>
</feature>
<feature type="compositionally biased region" description="Polar residues" evidence="2">
    <location>
        <begin position="1164"/>
        <end position="1184"/>
    </location>
</feature>
<keyword evidence="1" id="KW-0175">Coiled coil</keyword>
<dbReference type="Gene3D" id="2.30.30.140">
    <property type="match status" value="1"/>
</dbReference>
<dbReference type="CDD" id="cd20393">
    <property type="entry name" value="Tudor_SGF29_rpt1"/>
    <property type="match status" value="1"/>
</dbReference>
<feature type="coiled-coil region" evidence="1">
    <location>
        <begin position="2371"/>
        <end position="2410"/>
    </location>
</feature>
<feature type="region of interest" description="Disordered" evidence="2">
    <location>
        <begin position="401"/>
        <end position="501"/>
    </location>
</feature>
<dbReference type="PROSITE" id="PS51518">
    <property type="entry name" value="SGF29_C"/>
    <property type="match status" value="1"/>
</dbReference>
<dbReference type="InterPro" id="IPR010750">
    <property type="entry name" value="SGF29_tudor-like_dom"/>
</dbReference>
<feature type="region of interest" description="Disordered" evidence="2">
    <location>
        <begin position="172"/>
        <end position="235"/>
    </location>
</feature>
<feature type="region of interest" description="Disordered" evidence="2">
    <location>
        <begin position="670"/>
        <end position="690"/>
    </location>
</feature>
<feature type="region of interest" description="Disordered" evidence="2">
    <location>
        <begin position="1667"/>
        <end position="1741"/>
    </location>
</feature>
<dbReference type="OrthoDB" id="3918432at2759"/>
<gene>
    <name evidence="4" type="ORF">B0A54_13107</name>
</gene>
<protein>
    <recommendedName>
        <fullName evidence="3">SGF29 C-terminal domain-containing protein</fullName>
    </recommendedName>
</protein>